<keyword evidence="7" id="KW-1185">Reference proteome</keyword>
<evidence type="ECO:0000259" key="5">
    <source>
        <dbReference type="PROSITE" id="PS50200"/>
    </source>
</evidence>
<dbReference type="SUPFAM" id="SSF50044">
    <property type="entry name" value="SH3-domain"/>
    <property type="match status" value="1"/>
</dbReference>
<evidence type="ECO:0000256" key="2">
    <source>
        <dbReference type="PROSITE-ProRule" id="PRU00192"/>
    </source>
</evidence>
<feature type="compositionally biased region" description="Polar residues" evidence="3">
    <location>
        <begin position="525"/>
        <end position="553"/>
    </location>
</feature>
<organism evidence="6 7">
    <name type="scientific">Hesseltinella vesiculosa</name>
    <dbReference type="NCBI Taxonomy" id="101127"/>
    <lineage>
        <taxon>Eukaryota</taxon>
        <taxon>Fungi</taxon>
        <taxon>Fungi incertae sedis</taxon>
        <taxon>Mucoromycota</taxon>
        <taxon>Mucoromycotina</taxon>
        <taxon>Mucoromycetes</taxon>
        <taxon>Mucorales</taxon>
        <taxon>Cunninghamellaceae</taxon>
        <taxon>Hesseltinella</taxon>
    </lineage>
</organism>
<feature type="region of interest" description="Disordered" evidence="3">
    <location>
        <begin position="166"/>
        <end position="324"/>
    </location>
</feature>
<dbReference type="Gene3D" id="3.10.20.90">
    <property type="entry name" value="Phosphatidylinositol 3-kinase Catalytic Subunit, Chain A, domain 1"/>
    <property type="match status" value="1"/>
</dbReference>
<evidence type="ECO:0000259" key="4">
    <source>
        <dbReference type="PROSITE" id="PS50002"/>
    </source>
</evidence>
<evidence type="ECO:0000256" key="3">
    <source>
        <dbReference type="SAM" id="MobiDB-lite"/>
    </source>
</evidence>
<sequence length="869" mass="96585">MDEEDDEEQALAEEEMDDDSSTFTSSPSIPDENIDFSLVYTLHTFEATVEGQASVLKGDSLTLLDDSNSYWWLVKVLKTNEVGYIPAENIETPFERLARLNKHRNVEVTSLQQAAHYIEQTEAAASARAKRPKKNVTMSKGVACQAYIILIGDNDDDIEERYEEYDDDMIDEDSQSTVLASDDPGEDLPDNEDEDRDDIFLHGHHDVSHSPTPSNNADEEVQGLRVLTPTGHLSPENASTVSSTSSNDLAPTSMIPPASSNRTPIPSSQDSSKKNPFLKIFSRSKRQGNRKQGIASPASDPTVLSLDQPESQQAAKPKSSMPMDANGTVLRVYAGNINVNATYNSVLVSEATNAEQLLLHAMDRFHISQIENRIRNTDASSRSSLSHSSQTNNSGVEYYLTVKSLDGDELTLLPQDKPLSMYQSLTAHLTTPMPSLASLKEQVNKVEHGRIGSPLNHPHGRRSGLKFNEDSVRFYLHKRIRRMNEQEGQIYVKVSLFQDDPTTSSGSKKQQRASSVNKKPPLTRGGSSFSVRRTKSTNSSSPLSQKNEKPAQSQIDKLIAVSTLTTVTELLDIALEKFHLLQQAEHQSHPPPRYRITLVMDQQDAEKHLNPNSKLIEVLHNDTHAKSANEKRFVLRKIAPSSRTGRNNSNNMRSPAPNILLQPAPAKERTATASPLLTPIPIMNLDTEIEMVLRRLERALLTYNRKQGTASPVPRVQLDPDQPKLAVMRNVNQGIDVYLPHGILRSKPLAPHQTQYALLASDKQRESAWDLVTQRILSSSVPPSTPTSDPLAPAPGMVELVSDSDLKQMIVFATRHLEHVERQQVSNPYRNTKTTDLFPSKNAVETSLSSLDELERELQRIIASHMTTS</sequence>
<dbReference type="PANTHER" id="PTHR47775:SF1">
    <property type="entry name" value="BUD SITE SELECTION PROTEIN 14"/>
    <property type="match status" value="1"/>
</dbReference>
<feature type="compositionally biased region" description="Basic and acidic residues" evidence="3">
    <location>
        <begin position="198"/>
        <end position="208"/>
    </location>
</feature>
<protein>
    <recommendedName>
        <fullName evidence="8">SH3 domain-containing protein</fullName>
    </recommendedName>
</protein>
<dbReference type="PANTHER" id="PTHR47775">
    <property type="entry name" value="BUD SITE SELECTION PROTEIN 14"/>
    <property type="match status" value="1"/>
</dbReference>
<evidence type="ECO:0000313" key="6">
    <source>
        <dbReference type="EMBL" id="ORX48284.1"/>
    </source>
</evidence>
<comment type="caution">
    <text evidence="6">The sequence shown here is derived from an EMBL/GenBank/DDBJ whole genome shotgun (WGS) entry which is preliminary data.</text>
</comment>
<dbReference type="AlphaFoldDB" id="A0A1X2G985"/>
<reference evidence="6 7" key="1">
    <citation type="submission" date="2016-07" db="EMBL/GenBank/DDBJ databases">
        <title>Pervasive Adenine N6-methylation of Active Genes in Fungi.</title>
        <authorList>
            <consortium name="DOE Joint Genome Institute"/>
            <person name="Mondo S.J."/>
            <person name="Dannebaum R.O."/>
            <person name="Kuo R.C."/>
            <person name="Labutti K."/>
            <person name="Haridas S."/>
            <person name="Kuo A."/>
            <person name="Salamov A."/>
            <person name="Ahrendt S.R."/>
            <person name="Lipzen A."/>
            <person name="Sullivan W."/>
            <person name="Andreopoulos W.B."/>
            <person name="Clum A."/>
            <person name="Lindquist E."/>
            <person name="Daum C."/>
            <person name="Ramamoorthy G.K."/>
            <person name="Gryganskyi A."/>
            <person name="Culley D."/>
            <person name="Magnuson J.K."/>
            <person name="James T.Y."/>
            <person name="O'Malley M.A."/>
            <person name="Stajich J.E."/>
            <person name="Spatafora J.W."/>
            <person name="Visel A."/>
            <person name="Grigoriev I.V."/>
        </authorList>
    </citation>
    <scope>NUCLEOTIDE SEQUENCE [LARGE SCALE GENOMIC DNA]</scope>
    <source>
        <strain evidence="6 7">NRRL 3301</strain>
    </source>
</reference>
<evidence type="ECO:0008006" key="8">
    <source>
        <dbReference type="Google" id="ProtNLM"/>
    </source>
</evidence>
<evidence type="ECO:0000313" key="7">
    <source>
        <dbReference type="Proteomes" id="UP000242146"/>
    </source>
</evidence>
<feature type="region of interest" description="Disordered" evidence="3">
    <location>
        <begin position="500"/>
        <end position="553"/>
    </location>
</feature>
<keyword evidence="1 2" id="KW-0728">SH3 domain</keyword>
<dbReference type="GO" id="GO:0051286">
    <property type="term" value="C:cell tip"/>
    <property type="evidence" value="ECO:0007669"/>
    <property type="project" value="TreeGrafter"/>
</dbReference>
<dbReference type="GO" id="GO:0015630">
    <property type="term" value="C:microtubule cytoskeleton"/>
    <property type="evidence" value="ECO:0007669"/>
    <property type="project" value="TreeGrafter"/>
</dbReference>
<feature type="compositionally biased region" description="Polar residues" evidence="3">
    <location>
        <begin position="258"/>
        <end position="270"/>
    </location>
</feature>
<dbReference type="GO" id="GO:0030950">
    <property type="term" value="P:establishment or maintenance of actin cytoskeleton polarity"/>
    <property type="evidence" value="ECO:0007669"/>
    <property type="project" value="TreeGrafter"/>
</dbReference>
<dbReference type="OrthoDB" id="196165at2759"/>
<dbReference type="InterPro" id="IPR000159">
    <property type="entry name" value="RA_dom"/>
</dbReference>
<dbReference type="STRING" id="101127.A0A1X2G985"/>
<gene>
    <name evidence="6" type="ORF">DM01DRAFT_1338754</name>
</gene>
<dbReference type="EMBL" id="MCGT01000030">
    <property type="protein sequence ID" value="ORX48284.1"/>
    <property type="molecule type" value="Genomic_DNA"/>
</dbReference>
<name>A0A1X2G985_9FUNG</name>
<feature type="compositionally biased region" description="Acidic residues" evidence="3">
    <location>
        <begin position="183"/>
        <end position="197"/>
    </location>
</feature>
<dbReference type="GO" id="GO:0007165">
    <property type="term" value="P:signal transduction"/>
    <property type="evidence" value="ECO:0007669"/>
    <property type="project" value="InterPro"/>
</dbReference>
<dbReference type="Proteomes" id="UP000242146">
    <property type="component" value="Unassembled WGS sequence"/>
</dbReference>
<feature type="compositionally biased region" description="Acidic residues" evidence="3">
    <location>
        <begin position="1"/>
        <end position="20"/>
    </location>
</feature>
<dbReference type="Gene3D" id="2.30.30.40">
    <property type="entry name" value="SH3 Domains"/>
    <property type="match status" value="1"/>
</dbReference>
<feature type="compositionally biased region" description="Polar residues" evidence="3">
    <location>
        <begin position="500"/>
        <end position="517"/>
    </location>
</feature>
<dbReference type="GO" id="GO:0008104">
    <property type="term" value="P:intracellular protein localization"/>
    <property type="evidence" value="ECO:0007669"/>
    <property type="project" value="TreeGrafter"/>
</dbReference>
<dbReference type="SUPFAM" id="SSF54236">
    <property type="entry name" value="Ubiquitin-like"/>
    <property type="match status" value="1"/>
</dbReference>
<accession>A0A1X2G985</accession>
<dbReference type="InterPro" id="IPR053039">
    <property type="entry name" value="Polarity_Bud-Selection_Reg"/>
</dbReference>
<dbReference type="InterPro" id="IPR036028">
    <property type="entry name" value="SH3-like_dom_sf"/>
</dbReference>
<feature type="domain" description="Ras-associating" evidence="5">
    <location>
        <begin position="326"/>
        <end position="481"/>
    </location>
</feature>
<dbReference type="SMART" id="SM00326">
    <property type="entry name" value="SH3"/>
    <property type="match status" value="1"/>
</dbReference>
<dbReference type="Pfam" id="PF00788">
    <property type="entry name" value="RA"/>
    <property type="match status" value="1"/>
</dbReference>
<evidence type="ECO:0000256" key="1">
    <source>
        <dbReference type="ARBA" id="ARBA00022443"/>
    </source>
</evidence>
<dbReference type="InterPro" id="IPR001452">
    <property type="entry name" value="SH3_domain"/>
</dbReference>
<proteinExistence type="predicted"/>
<dbReference type="InterPro" id="IPR029071">
    <property type="entry name" value="Ubiquitin-like_domsf"/>
</dbReference>
<feature type="region of interest" description="Disordered" evidence="3">
    <location>
        <begin position="1"/>
        <end position="29"/>
    </location>
</feature>
<dbReference type="Pfam" id="PF00018">
    <property type="entry name" value="SH3_1"/>
    <property type="match status" value="1"/>
</dbReference>
<dbReference type="PROSITE" id="PS50200">
    <property type="entry name" value="RA"/>
    <property type="match status" value="1"/>
</dbReference>
<feature type="compositionally biased region" description="Polar residues" evidence="3">
    <location>
        <begin position="236"/>
        <end position="250"/>
    </location>
</feature>
<dbReference type="CDD" id="cd17043">
    <property type="entry name" value="RA"/>
    <property type="match status" value="1"/>
</dbReference>
<feature type="domain" description="SH3" evidence="4">
    <location>
        <begin position="34"/>
        <end position="95"/>
    </location>
</feature>
<dbReference type="PROSITE" id="PS50002">
    <property type="entry name" value="SH3"/>
    <property type="match status" value="1"/>
</dbReference>